<dbReference type="PANTHER" id="PTHR13063">
    <property type="entry name" value="ENOS INTERACTING PROTEIN"/>
    <property type="match status" value="1"/>
</dbReference>
<keyword evidence="12" id="KW-1185">Reference proteome</keyword>
<evidence type="ECO:0000256" key="7">
    <source>
        <dbReference type="PIRNR" id="PIRNR023577"/>
    </source>
</evidence>
<name>A0A8K0SN72_9HYPO</name>
<accession>A0A8K0SN72</accession>
<evidence type="ECO:0000256" key="6">
    <source>
        <dbReference type="ARBA" id="ARBA00023242"/>
    </source>
</evidence>
<sequence length="346" mass="38094">MSHSKRNTSRPVFTAHERALAKSHWTAGSARLNRDSFLPFGYCGLCLEVARDPVACQRGDIFCRECVLSNLLAQKKELKRADRARAEAEREIERIKTIEDEEDRERAIRDFELTQAGLEATTKHKPRAVDPPISNDQQLVKAGSKRKFALDEGELSRIVQEDRAKARKAIEDEKAAKPTLPSFWSPSLTPDIQDSKLAPVAKKTKTSPVCPASTDENPHSLSLQKLIELKFHEDIDDNTKEKRKTCPSCRKLLSNSSSPVLAKQCGHVLCQPCVKQFLLPSKQTATEPQVPLTCFVCSEPLAATPSKNESDSSGLPPGLVALRSEGTGFSARGSSTVSKTGLGFQC</sequence>
<evidence type="ECO:0000256" key="9">
    <source>
        <dbReference type="SAM" id="Coils"/>
    </source>
</evidence>
<dbReference type="AlphaFoldDB" id="A0A8K0SN72"/>
<gene>
    <name evidence="11" type="ORF">B0I35DRAFT_268857</name>
</gene>
<keyword evidence="6 7" id="KW-0539">Nucleus</keyword>
<dbReference type="PROSITE" id="PS00518">
    <property type="entry name" value="ZF_RING_1"/>
    <property type="match status" value="1"/>
</dbReference>
<dbReference type="InterPro" id="IPR027370">
    <property type="entry name" value="Znf-RING_euk"/>
</dbReference>
<dbReference type="PANTHER" id="PTHR13063:SF10">
    <property type="entry name" value="NITRIC OXIDE SYNTHASE-INTERACTING PROTEIN"/>
    <property type="match status" value="1"/>
</dbReference>
<dbReference type="InterPro" id="IPR017907">
    <property type="entry name" value="Znf_RING_CS"/>
</dbReference>
<evidence type="ECO:0000313" key="12">
    <source>
        <dbReference type="Proteomes" id="UP000813444"/>
    </source>
</evidence>
<dbReference type="InterPro" id="IPR016818">
    <property type="entry name" value="NOSIP"/>
</dbReference>
<evidence type="ECO:0000256" key="5">
    <source>
        <dbReference type="ARBA" id="ARBA00022833"/>
    </source>
</evidence>
<dbReference type="Pfam" id="PF15906">
    <property type="entry name" value="zf-NOSIP"/>
    <property type="match status" value="1"/>
</dbReference>
<organism evidence="11 12">
    <name type="scientific">Stachybotrys elegans</name>
    <dbReference type="NCBI Taxonomy" id="80388"/>
    <lineage>
        <taxon>Eukaryota</taxon>
        <taxon>Fungi</taxon>
        <taxon>Dikarya</taxon>
        <taxon>Ascomycota</taxon>
        <taxon>Pezizomycotina</taxon>
        <taxon>Sordariomycetes</taxon>
        <taxon>Hypocreomycetidae</taxon>
        <taxon>Hypocreales</taxon>
        <taxon>Stachybotryaceae</taxon>
        <taxon>Stachybotrys</taxon>
    </lineage>
</organism>
<dbReference type="PROSITE" id="PS50089">
    <property type="entry name" value="ZF_RING_2"/>
    <property type="match status" value="1"/>
</dbReference>
<evidence type="ECO:0000256" key="4">
    <source>
        <dbReference type="ARBA" id="ARBA00022771"/>
    </source>
</evidence>
<evidence type="ECO:0000256" key="3">
    <source>
        <dbReference type="ARBA" id="ARBA00022723"/>
    </source>
</evidence>
<comment type="subcellular location">
    <subcellularLocation>
        <location evidence="1 7">Nucleus</location>
    </subcellularLocation>
</comment>
<evidence type="ECO:0000256" key="2">
    <source>
        <dbReference type="ARBA" id="ARBA00008126"/>
    </source>
</evidence>
<proteinExistence type="inferred from homology"/>
<dbReference type="Proteomes" id="UP000813444">
    <property type="component" value="Unassembled WGS sequence"/>
</dbReference>
<evidence type="ECO:0000256" key="1">
    <source>
        <dbReference type="ARBA" id="ARBA00004123"/>
    </source>
</evidence>
<dbReference type="InterPro" id="IPR001841">
    <property type="entry name" value="Znf_RING"/>
</dbReference>
<evidence type="ECO:0000313" key="11">
    <source>
        <dbReference type="EMBL" id="KAH7313269.1"/>
    </source>
</evidence>
<dbReference type="SUPFAM" id="SSF57850">
    <property type="entry name" value="RING/U-box"/>
    <property type="match status" value="2"/>
</dbReference>
<dbReference type="GO" id="GO:0061630">
    <property type="term" value="F:ubiquitin protein ligase activity"/>
    <property type="evidence" value="ECO:0007669"/>
    <property type="project" value="InterPro"/>
</dbReference>
<feature type="domain" description="RING-type" evidence="10">
    <location>
        <begin position="246"/>
        <end position="298"/>
    </location>
</feature>
<dbReference type="GO" id="GO:0005634">
    <property type="term" value="C:nucleus"/>
    <property type="evidence" value="ECO:0007669"/>
    <property type="project" value="UniProtKB-SubCell"/>
</dbReference>
<dbReference type="InterPro" id="IPR031790">
    <property type="entry name" value="Znf-NOSIP"/>
</dbReference>
<keyword evidence="4 8" id="KW-0863">Zinc-finger</keyword>
<evidence type="ECO:0000259" key="10">
    <source>
        <dbReference type="PROSITE" id="PS50089"/>
    </source>
</evidence>
<comment type="caution">
    <text evidence="11">The sequence shown here is derived from an EMBL/GenBank/DDBJ whole genome shotgun (WGS) entry which is preliminary data.</text>
</comment>
<dbReference type="Pfam" id="PF13445">
    <property type="entry name" value="zf-RING_UBOX"/>
    <property type="match status" value="1"/>
</dbReference>
<dbReference type="OrthoDB" id="116827at2759"/>
<comment type="similarity">
    <text evidence="2 7">Belongs to the NOSIP family.</text>
</comment>
<evidence type="ECO:0000256" key="8">
    <source>
        <dbReference type="PROSITE-ProRule" id="PRU00175"/>
    </source>
</evidence>
<dbReference type="GO" id="GO:0008270">
    <property type="term" value="F:zinc ion binding"/>
    <property type="evidence" value="ECO:0007669"/>
    <property type="project" value="UniProtKB-KW"/>
</dbReference>
<keyword evidence="3" id="KW-0479">Metal-binding</keyword>
<dbReference type="InterPro" id="IPR013083">
    <property type="entry name" value="Znf_RING/FYVE/PHD"/>
</dbReference>
<reference evidence="11" key="1">
    <citation type="journal article" date="2021" name="Nat. Commun.">
        <title>Genetic determinants of endophytism in the Arabidopsis root mycobiome.</title>
        <authorList>
            <person name="Mesny F."/>
            <person name="Miyauchi S."/>
            <person name="Thiergart T."/>
            <person name="Pickel B."/>
            <person name="Atanasova L."/>
            <person name="Karlsson M."/>
            <person name="Huettel B."/>
            <person name="Barry K.W."/>
            <person name="Haridas S."/>
            <person name="Chen C."/>
            <person name="Bauer D."/>
            <person name="Andreopoulos W."/>
            <person name="Pangilinan J."/>
            <person name="LaButti K."/>
            <person name="Riley R."/>
            <person name="Lipzen A."/>
            <person name="Clum A."/>
            <person name="Drula E."/>
            <person name="Henrissat B."/>
            <person name="Kohler A."/>
            <person name="Grigoriev I.V."/>
            <person name="Martin F.M."/>
            <person name="Hacquard S."/>
        </authorList>
    </citation>
    <scope>NUCLEOTIDE SEQUENCE</scope>
    <source>
        <strain evidence="11">MPI-CAGE-CH-0235</strain>
    </source>
</reference>
<keyword evidence="5" id="KW-0862">Zinc</keyword>
<feature type="coiled-coil region" evidence="9">
    <location>
        <begin position="71"/>
        <end position="105"/>
    </location>
</feature>
<protein>
    <submittedName>
        <fullName evidence="11">Zinc finger-containing protein</fullName>
    </submittedName>
</protein>
<dbReference type="PIRSF" id="PIRSF023577">
    <property type="entry name" value="ENOS_interacting"/>
    <property type="match status" value="1"/>
</dbReference>
<dbReference type="Gene3D" id="3.30.40.10">
    <property type="entry name" value="Zinc/RING finger domain, C3HC4 (zinc finger)"/>
    <property type="match status" value="2"/>
</dbReference>
<dbReference type="EMBL" id="JAGPNK010000009">
    <property type="protein sequence ID" value="KAH7313269.1"/>
    <property type="molecule type" value="Genomic_DNA"/>
</dbReference>
<keyword evidence="9" id="KW-0175">Coiled coil</keyword>